<evidence type="ECO:0000313" key="2">
    <source>
        <dbReference type="Proteomes" id="UP000324222"/>
    </source>
</evidence>
<name>A0A5B7E5E3_PORTR</name>
<comment type="caution">
    <text evidence="1">The sequence shown here is derived from an EMBL/GenBank/DDBJ whole genome shotgun (WGS) entry which is preliminary data.</text>
</comment>
<evidence type="ECO:0000313" key="1">
    <source>
        <dbReference type="EMBL" id="MPC28619.1"/>
    </source>
</evidence>
<gene>
    <name evidence="1" type="ORF">E2C01_021827</name>
</gene>
<keyword evidence="2" id="KW-1185">Reference proteome</keyword>
<dbReference type="Proteomes" id="UP000324222">
    <property type="component" value="Unassembled WGS sequence"/>
</dbReference>
<dbReference type="EMBL" id="VSRR010001942">
    <property type="protein sequence ID" value="MPC28619.1"/>
    <property type="molecule type" value="Genomic_DNA"/>
</dbReference>
<proteinExistence type="predicted"/>
<accession>A0A5B7E5E3</accession>
<sequence>MTAGPGRSRTLCQQAPCQIQLLTSLPKAAYPLIPRHTLWDLISFLGQANSSRRRQRSHGKAEVFVGLASFRGVNGAVPDPWEAHIQG</sequence>
<organism evidence="1 2">
    <name type="scientific">Portunus trituberculatus</name>
    <name type="common">Swimming crab</name>
    <name type="synonym">Neptunus trituberculatus</name>
    <dbReference type="NCBI Taxonomy" id="210409"/>
    <lineage>
        <taxon>Eukaryota</taxon>
        <taxon>Metazoa</taxon>
        <taxon>Ecdysozoa</taxon>
        <taxon>Arthropoda</taxon>
        <taxon>Crustacea</taxon>
        <taxon>Multicrustacea</taxon>
        <taxon>Malacostraca</taxon>
        <taxon>Eumalacostraca</taxon>
        <taxon>Eucarida</taxon>
        <taxon>Decapoda</taxon>
        <taxon>Pleocyemata</taxon>
        <taxon>Brachyura</taxon>
        <taxon>Eubrachyura</taxon>
        <taxon>Portunoidea</taxon>
        <taxon>Portunidae</taxon>
        <taxon>Portuninae</taxon>
        <taxon>Portunus</taxon>
    </lineage>
</organism>
<protein>
    <submittedName>
        <fullName evidence="1">Uncharacterized protein</fullName>
    </submittedName>
</protein>
<reference evidence="1 2" key="1">
    <citation type="submission" date="2019-05" db="EMBL/GenBank/DDBJ databases">
        <title>Another draft genome of Portunus trituberculatus and its Hox gene families provides insights of decapod evolution.</title>
        <authorList>
            <person name="Jeong J.-H."/>
            <person name="Song I."/>
            <person name="Kim S."/>
            <person name="Choi T."/>
            <person name="Kim D."/>
            <person name="Ryu S."/>
            <person name="Kim W."/>
        </authorList>
    </citation>
    <scope>NUCLEOTIDE SEQUENCE [LARGE SCALE GENOMIC DNA]</scope>
    <source>
        <tissue evidence="1">Muscle</tissue>
    </source>
</reference>
<dbReference type="AlphaFoldDB" id="A0A5B7E5E3"/>